<accession>A0AAE1SGP8</accession>
<evidence type="ECO:0000313" key="3">
    <source>
        <dbReference type="Proteomes" id="UP001291623"/>
    </source>
</evidence>
<dbReference type="PANTHER" id="PTHR18966">
    <property type="entry name" value="IONOTROPIC GLUTAMATE RECEPTOR"/>
    <property type="match status" value="1"/>
</dbReference>
<evidence type="ECO:0000313" key="2">
    <source>
        <dbReference type="EMBL" id="KAK4369421.1"/>
    </source>
</evidence>
<dbReference type="InterPro" id="IPR015683">
    <property type="entry name" value="Ionotropic_Glu_rcpt"/>
</dbReference>
<feature type="transmembrane region" description="Helical" evidence="1">
    <location>
        <begin position="53"/>
        <end position="74"/>
    </location>
</feature>
<keyword evidence="1" id="KW-0812">Transmembrane</keyword>
<dbReference type="SUPFAM" id="SSF53850">
    <property type="entry name" value="Periplasmic binding protein-like II"/>
    <property type="match status" value="1"/>
</dbReference>
<dbReference type="AlphaFoldDB" id="A0AAE1SGP8"/>
<organism evidence="2 3">
    <name type="scientific">Anisodus tanguticus</name>
    <dbReference type="NCBI Taxonomy" id="243964"/>
    <lineage>
        <taxon>Eukaryota</taxon>
        <taxon>Viridiplantae</taxon>
        <taxon>Streptophyta</taxon>
        <taxon>Embryophyta</taxon>
        <taxon>Tracheophyta</taxon>
        <taxon>Spermatophyta</taxon>
        <taxon>Magnoliopsida</taxon>
        <taxon>eudicotyledons</taxon>
        <taxon>Gunneridae</taxon>
        <taxon>Pentapetalae</taxon>
        <taxon>asterids</taxon>
        <taxon>lamiids</taxon>
        <taxon>Solanales</taxon>
        <taxon>Solanaceae</taxon>
        <taxon>Solanoideae</taxon>
        <taxon>Hyoscyameae</taxon>
        <taxon>Anisodus</taxon>
    </lineage>
</organism>
<proteinExistence type="predicted"/>
<keyword evidence="1" id="KW-1133">Transmembrane helix</keyword>
<sequence>MQVFKKDSPLAADMSTAILKLAESGKLQEIHEKWFCRLGCPTDRRKDSEPNQLHLSSFWALYLLSGAVTVLAFASTPDHNERGCRGGTFKFIFTHYQNFQS</sequence>
<dbReference type="EMBL" id="JAVYJV010000006">
    <property type="protein sequence ID" value="KAK4369421.1"/>
    <property type="molecule type" value="Genomic_DNA"/>
</dbReference>
<dbReference type="Gene3D" id="3.40.190.10">
    <property type="entry name" value="Periplasmic binding protein-like II"/>
    <property type="match status" value="1"/>
</dbReference>
<keyword evidence="1" id="KW-0472">Membrane</keyword>
<reference evidence="2" key="1">
    <citation type="submission" date="2023-12" db="EMBL/GenBank/DDBJ databases">
        <title>Genome assembly of Anisodus tanguticus.</title>
        <authorList>
            <person name="Wang Y.-J."/>
        </authorList>
    </citation>
    <scope>NUCLEOTIDE SEQUENCE</scope>
    <source>
        <strain evidence="2">KB-2021</strain>
        <tissue evidence="2">Leaf</tissue>
    </source>
</reference>
<dbReference type="FunFam" id="3.40.190.10:FF:000039">
    <property type="entry name" value="Glutamate receptor"/>
    <property type="match status" value="1"/>
</dbReference>
<keyword evidence="3" id="KW-1185">Reference proteome</keyword>
<gene>
    <name evidence="2" type="ORF">RND71_013213</name>
</gene>
<protein>
    <submittedName>
        <fullName evidence="2">Uncharacterized protein</fullName>
    </submittedName>
</protein>
<evidence type="ECO:0000256" key="1">
    <source>
        <dbReference type="SAM" id="Phobius"/>
    </source>
</evidence>
<name>A0AAE1SGP8_9SOLA</name>
<comment type="caution">
    <text evidence="2">The sequence shown here is derived from an EMBL/GenBank/DDBJ whole genome shotgun (WGS) entry which is preliminary data.</text>
</comment>
<dbReference type="Proteomes" id="UP001291623">
    <property type="component" value="Unassembled WGS sequence"/>
</dbReference>